<evidence type="ECO:0000313" key="2">
    <source>
        <dbReference type="Proteomes" id="UP000287853"/>
    </source>
</evidence>
<keyword evidence="2" id="KW-1185">Reference proteome</keyword>
<comment type="caution">
    <text evidence="1">The sequence shown here is derived from an EMBL/GenBank/DDBJ whole genome shotgun (WGS) entry which is preliminary data.</text>
</comment>
<gene>
    <name evidence="1" type="ORF">H206_03353</name>
</gene>
<dbReference type="EMBL" id="MTKO01000138">
    <property type="protein sequence ID" value="RWX42903.1"/>
    <property type="molecule type" value="Genomic_DNA"/>
</dbReference>
<organism evidence="1 2">
    <name type="scientific">Candidatus Electrothrix aarhusensis</name>
    <dbReference type="NCBI Taxonomy" id="1859131"/>
    <lineage>
        <taxon>Bacteria</taxon>
        <taxon>Pseudomonadati</taxon>
        <taxon>Thermodesulfobacteriota</taxon>
        <taxon>Desulfobulbia</taxon>
        <taxon>Desulfobulbales</taxon>
        <taxon>Desulfobulbaceae</taxon>
        <taxon>Candidatus Electrothrix</taxon>
    </lineage>
</organism>
<dbReference type="AlphaFoldDB" id="A0A444IQ07"/>
<name>A0A444IQ07_9BACT</name>
<reference evidence="1 2" key="1">
    <citation type="submission" date="2017-01" db="EMBL/GenBank/DDBJ databases">
        <title>The cable genome- insights into the physiology and evolution of filamentous bacteria capable of sulfide oxidation via long distance electron transfer.</title>
        <authorList>
            <person name="Schreiber L."/>
            <person name="Bjerg J.T."/>
            <person name="Boggild A."/>
            <person name="Van De Vossenberg J."/>
            <person name="Meysman F."/>
            <person name="Nielsen L.P."/>
            <person name="Schramm A."/>
            <person name="Kjeldsen K.U."/>
        </authorList>
    </citation>
    <scope>NUCLEOTIDE SEQUENCE [LARGE SCALE GENOMIC DNA]</scope>
    <source>
        <strain evidence="1">MCF</strain>
    </source>
</reference>
<sequence length="39" mass="4279">MKLAGDLVGFPDHLYIRGLRSYKAKVAAALSDSKTKEDI</sequence>
<proteinExistence type="predicted"/>
<protein>
    <submittedName>
        <fullName evidence="1">Uncharacterized protein</fullName>
    </submittedName>
</protein>
<evidence type="ECO:0000313" key="1">
    <source>
        <dbReference type="EMBL" id="RWX42903.1"/>
    </source>
</evidence>
<dbReference type="Proteomes" id="UP000287853">
    <property type="component" value="Unassembled WGS sequence"/>
</dbReference>
<accession>A0A444IQ07</accession>